<dbReference type="RefSeq" id="XP_042566244.1">
    <property type="nucleotide sequence ID" value="XM_042710310.1"/>
</dbReference>
<protein>
    <submittedName>
        <fullName evidence="3">Uncharacterized protein si:ch211-196f5.2</fullName>
    </submittedName>
</protein>
<dbReference type="KEGG" id="char:122133662"/>
<reference evidence="3" key="1">
    <citation type="submission" date="2025-08" db="UniProtKB">
        <authorList>
            <consortium name="RefSeq"/>
        </authorList>
    </citation>
    <scope>IDENTIFICATION</scope>
</reference>
<proteinExistence type="predicted"/>
<evidence type="ECO:0000256" key="1">
    <source>
        <dbReference type="SAM" id="MobiDB-lite"/>
    </source>
</evidence>
<organism evidence="2 3">
    <name type="scientific">Clupea harengus</name>
    <name type="common">Atlantic herring</name>
    <dbReference type="NCBI Taxonomy" id="7950"/>
    <lineage>
        <taxon>Eukaryota</taxon>
        <taxon>Metazoa</taxon>
        <taxon>Chordata</taxon>
        <taxon>Craniata</taxon>
        <taxon>Vertebrata</taxon>
        <taxon>Euteleostomi</taxon>
        <taxon>Actinopterygii</taxon>
        <taxon>Neopterygii</taxon>
        <taxon>Teleostei</taxon>
        <taxon>Clupei</taxon>
        <taxon>Clupeiformes</taxon>
        <taxon>Clupeoidei</taxon>
        <taxon>Clupeidae</taxon>
        <taxon>Clupea</taxon>
    </lineage>
</organism>
<feature type="region of interest" description="Disordered" evidence="1">
    <location>
        <begin position="91"/>
        <end position="112"/>
    </location>
</feature>
<dbReference type="OrthoDB" id="8524730at2759"/>
<evidence type="ECO:0000313" key="3">
    <source>
        <dbReference type="RefSeq" id="XP_042566244.1"/>
    </source>
</evidence>
<evidence type="ECO:0000313" key="2">
    <source>
        <dbReference type="Proteomes" id="UP000515152"/>
    </source>
</evidence>
<dbReference type="Proteomes" id="UP000515152">
    <property type="component" value="Chromosome 17"/>
</dbReference>
<keyword evidence="2" id="KW-1185">Reference proteome</keyword>
<name>A0A8M1KXC5_CLUHA</name>
<dbReference type="AlphaFoldDB" id="A0A8M1KXC5"/>
<accession>A0A8M1KXC5</accession>
<dbReference type="GeneID" id="122133662"/>
<sequence length="165" mass="18582">MAGQETELQEQQLLWDVPMCVSLPIDILSPDQAFPFLDTTLAGLGIEESAVKERVVWVDSKRTQVRTKSGKVKEKEITLLEVRVKAKHPGDNKSQEVLYSTESHTDRSFTRSGVDITPWRHTHTDKEPALKENEFAPVEMTLPLNIDALSQAKTQDSNSKLPVEE</sequence>
<gene>
    <name evidence="3" type="primary">si:ch211-196f5.2</name>
</gene>